<dbReference type="GO" id="GO:0016788">
    <property type="term" value="F:hydrolase activity, acting on ester bonds"/>
    <property type="evidence" value="ECO:0007669"/>
    <property type="project" value="UniProtKB-UniRule"/>
</dbReference>
<dbReference type="Pfam" id="PF03652">
    <property type="entry name" value="RuvX"/>
    <property type="match status" value="1"/>
</dbReference>
<name>A0A937AC10_9HYPH</name>
<dbReference type="HAMAP" id="MF_00651">
    <property type="entry name" value="Nuclease_YqgF"/>
    <property type="match status" value="1"/>
</dbReference>
<dbReference type="GO" id="GO:0005829">
    <property type="term" value="C:cytosol"/>
    <property type="evidence" value="ECO:0007669"/>
    <property type="project" value="TreeGrafter"/>
</dbReference>
<keyword evidence="3 5" id="KW-0540">Nuclease</keyword>
<organism evidence="7 8">
    <name type="scientific">Candidatus Liberibacter ctenarytainae</name>
    <dbReference type="NCBI Taxonomy" id="2020335"/>
    <lineage>
        <taxon>Bacteria</taxon>
        <taxon>Pseudomonadati</taxon>
        <taxon>Pseudomonadota</taxon>
        <taxon>Alphaproteobacteria</taxon>
        <taxon>Hyphomicrobiales</taxon>
        <taxon>Rhizobiaceae</taxon>
        <taxon>Liberibacter</taxon>
    </lineage>
</organism>
<dbReference type="GO" id="GO:0004518">
    <property type="term" value="F:nuclease activity"/>
    <property type="evidence" value="ECO:0007669"/>
    <property type="project" value="UniProtKB-KW"/>
</dbReference>
<dbReference type="SUPFAM" id="SSF53098">
    <property type="entry name" value="Ribonuclease H-like"/>
    <property type="match status" value="1"/>
</dbReference>
<evidence type="ECO:0000256" key="3">
    <source>
        <dbReference type="ARBA" id="ARBA00022722"/>
    </source>
</evidence>
<dbReference type="InterPro" id="IPR012337">
    <property type="entry name" value="RNaseH-like_sf"/>
</dbReference>
<comment type="subcellular location">
    <subcellularLocation>
        <location evidence="5">Cytoplasm</location>
    </subcellularLocation>
</comment>
<dbReference type="Proteomes" id="UP000736856">
    <property type="component" value="Unassembled WGS sequence"/>
</dbReference>
<evidence type="ECO:0000313" key="7">
    <source>
        <dbReference type="EMBL" id="MBL0848970.1"/>
    </source>
</evidence>
<dbReference type="Gene3D" id="3.30.420.140">
    <property type="entry name" value="YqgF/RNase H-like domain"/>
    <property type="match status" value="1"/>
</dbReference>
<dbReference type="AlphaFoldDB" id="A0A937AC10"/>
<feature type="domain" description="YqgF/RNase H-like" evidence="6">
    <location>
        <begin position="17"/>
        <end position="117"/>
    </location>
</feature>
<dbReference type="InterPro" id="IPR006641">
    <property type="entry name" value="YqgF/RNaseH-like_dom"/>
</dbReference>
<dbReference type="InterPro" id="IPR005227">
    <property type="entry name" value="YqgF"/>
</dbReference>
<reference evidence="7" key="1">
    <citation type="submission" date="2019-02" db="EMBL/GenBank/DDBJ databases">
        <title>A novel Candidatus Liberibacter species associated with the New Zealand native fuchsia psyllid, Ctenarytaina fuchsiae.</title>
        <authorList>
            <person name="Thompson S.M."/>
            <person name="Jorgensen N."/>
            <person name="David C."/>
            <person name="Bulman S.R."/>
            <person name="Smith G.R."/>
        </authorList>
    </citation>
    <scope>NUCLEOTIDE SEQUENCE</scope>
    <source>
        <strain evidence="7">Oxford</strain>
    </source>
</reference>
<dbReference type="EC" id="3.1.-.-" evidence="5"/>
<gene>
    <name evidence="7" type="primary">ruvX</name>
    <name evidence="7" type="ORF">EU981_02605</name>
</gene>
<keyword evidence="2 5" id="KW-0690">Ribosome biogenesis</keyword>
<dbReference type="GO" id="GO:0000967">
    <property type="term" value="P:rRNA 5'-end processing"/>
    <property type="evidence" value="ECO:0007669"/>
    <property type="project" value="UniProtKB-UniRule"/>
</dbReference>
<accession>A0A937AC10</accession>
<keyword evidence="1 5" id="KW-0963">Cytoplasm</keyword>
<dbReference type="PANTHER" id="PTHR33317">
    <property type="entry name" value="POLYNUCLEOTIDYL TRANSFERASE, RIBONUCLEASE H-LIKE SUPERFAMILY PROTEIN"/>
    <property type="match status" value="1"/>
</dbReference>
<dbReference type="InterPro" id="IPR037027">
    <property type="entry name" value="YqgF/RNaseH-like_dom_sf"/>
</dbReference>
<dbReference type="CDD" id="cd16964">
    <property type="entry name" value="YqgF"/>
    <property type="match status" value="1"/>
</dbReference>
<sequence>MPVLLVEELVQSLKPNQPIASLDLGSKNIGVAISDLGRRFAHPRPFFTRKKITQTASELLSFATTEKIAAFVIGLPLNMDGSEGPRAQSTRAFVKNINDRISVPFIFWDERLSTVSAHRILLERNVSRKKRAKRVDSIAAALVLQEVLDRISYLI</sequence>
<dbReference type="NCBIfam" id="TIGR00250">
    <property type="entry name" value="RNAse_H_YqgF"/>
    <property type="match status" value="1"/>
</dbReference>
<protein>
    <recommendedName>
        <fullName evidence="5">Putative pre-16S rRNA nuclease</fullName>
        <ecNumber evidence="5">3.1.-.-</ecNumber>
    </recommendedName>
</protein>
<evidence type="ECO:0000256" key="2">
    <source>
        <dbReference type="ARBA" id="ARBA00022517"/>
    </source>
</evidence>
<evidence type="ECO:0000256" key="1">
    <source>
        <dbReference type="ARBA" id="ARBA00022490"/>
    </source>
</evidence>
<evidence type="ECO:0000313" key="8">
    <source>
        <dbReference type="Proteomes" id="UP000736856"/>
    </source>
</evidence>
<comment type="similarity">
    <text evidence="5">Belongs to the YqgF HJR family.</text>
</comment>
<dbReference type="PANTHER" id="PTHR33317:SF4">
    <property type="entry name" value="POLYNUCLEOTIDYL TRANSFERASE, RIBONUCLEASE H-LIKE SUPERFAMILY PROTEIN"/>
    <property type="match status" value="1"/>
</dbReference>
<dbReference type="EMBL" id="SEOL01000004">
    <property type="protein sequence ID" value="MBL0848970.1"/>
    <property type="molecule type" value="Genomic_DNA"/>
</dbReference>
<proteinExistence type="inferred from homology"/>
<keyword evidence="4 5" id="KW-0378">Hydrolase</keyword>
<comment type="caution">
    <text evidence="7">The sequence shown here is derived from an EMBL/GenBank/DDBJ whole genome shotgun (WGS) entry which is preliminary data.</text>
</comment>
<evidence type="ECO:0000256" key="4">
    <source>
        <dbReference type="ARBA" id="ARBA00022801"/>
    </source>
</evidence>
<evidence type="ECO:0000256" key="5">
    <source>
        <dbReference type="HAMAP-Rule" id="MF_00651"/>
    </source>
</evidence>
<evidence type="ECO:0000259" key="6">
    <source>
        <dbReference type="SMART" id="SM00732"/>
    </source>
</evidence>
<comment type="function">
    <text evidence="5">Could be a nuclease involved in processing of the 5'-end of pre-16S rRNA.</text>
</comment>
<dbReference type="SMART" id="SM00732">
    <property type="entry name" value="YqgFc"/>
    <property type="match status" value="1"/>
</dbReference>